<dbReference type="InterPro" id="IPR011146">
    <property type="entry name" value="HIT-like"/>
</dbReference>
<organism evidence="3 4">
    <name type="scientific">Lacibacterium aquatile</name>
    <dbReference type="NCBI Taxonomy" id="1168082"/>
    <lineage>
        <taxon>Bacteria</taxon>
        <taxon>Pseudomonadati</taxon>
        <taxon>Pseudomonadota</taxon>
        <taxon>Alphaproteobacteria</taxon>
        <taxon>Rhodospirillales</taxon>
        <taxon>Rhodospirillaceae</taxon>
    </lineage>
</organism>
<dbReference type="InterPro" id="IPR036265">
    <property type="entry name" value="HIT-like_sf"/>
</dbReference>
<dbReference type="PIRSF" id="PIRSF000714">
    <property type="entry name" value="HIT"/>
    <property type="match status" value="1"/>
</dbReference>
<dbReference type="SUPFAM" id="SSF54197">
    <property type="entry name" value="HIT-like"/>
    <property type="match status" value="1"/>
</dbReference>
<comment type="caution">
    <text evidence="1">Lacks conserved residue(s) required for the propagation of feature annotation.</text>
</comment>
<dbReference type="RefSeq" id="WP_379878025.1">
    <property type="nucleotide sequence ID" value="NZ_JBHUIP010000014.1"/>
</dbReference>
<dbReference type="InterPro" id="IPR026026">
    <property type="entry name" value="HIT_Hint"/>
</dbReference>
<keyword evidence="4" id="KW-1185">Reference proteome</keyword>
<protein>
    <submittedName>
        <fullName evidence="3">HIT domain-containing protein</fullName>
    </submittedName>
</protein>
<sequence length="139" mass="15379">MSAFILDPRLDADTTLLGRMGICRVLLMNDARYPWLILVPERNGLADLIDLTPEDEAAVWKSVRAVSEALKSITSPVKLNVGALGNVVRQLHIHILARYESDEAWPGPVWGKGTARPYEEAARDALIAALRKALPELIR</sequence>
<reference evidence="4" key="1">
    <citation type="journal article" date="2019" name="Int. J. Syst. Evol. Microbiol.">
        <title>The Global Catalogue of Microorganisms (GCM) 10K type strain sequencing project: providing services to taxonomists for standard genome sequencing and annotation.</title>
        <authorList>
            <consortium name="The Broad Institute Genomics Platform"/>
            <consortium name="The Broad Institute Genome Sequencing Center for Infectious Disease"/>
            <person name="Wu L."/>
            <person name="Ma J."/>
        </authorList>
    </citation>
    <scope>NUCLEOTIDE SEQUENCE [LARGE SCALE GENOMIC DNA]</scope>
    <source>
        <strain evidence="4">CGMCC 1.19062</strain>
    </source>
</reference>
<proteinExistence type="predicted"/>
<dbReference type="EMBL" id="JBHUIP010000014">
    <property type="protein sequence ID" value="MFD2264891.1"/>
    <property type="molecule type" value="Genomic_DNA"/>
</dbReference>
<evidence type="ECO:0000313" key="4">
    <source>
        <dbReference type="Proteomes" id="UP001597295"/>
    </source>
</evidence>
<dbReference type="Gene3D" id="3.30.428.10">
    <property type="entry name" value="HIT-like"/>
    <property type="match status" value="1"/>
</dbReference>
<evidence type="ECO:0000313" key="3">
    <source>
        <dbReference type="EMBL" id="MFD2264891.1"/>
    </source>
</evidence>
<dbReference type="Pfam" id="PF01230">
    <property type="entry name" value="HIT"/>
    <property type="match status" value="1"/>
</dbReference>
<dbReference type="PROSITE" id="PS51084">
    <property type="entry name" value="HIT_2"/>
    <property type="match status" value="1"/>
</dbReference>
<evidence type="ECO:0000259" key="2">
    <source>
        <dbReference type="PROSITE" id="PS51084"/>
    </source>
</evidence>
<evidence type="ECO:0000256" key="1">
    <source>
        <dbReference type="PROSITE-ProRule" id="PRU00464"/>
    </source>
</evidence>
<name>A0ABW5DZQ0_9PROT</name>
<comment type="caution">
    <text evidence="3">The sequence shown here is derived from an EMBL/GenBank/DDBJ whole genome shotgun (WGS) entry which is preliminary data.</text>
</comment>
<dbReference type="Proteomes" id="UP001597295">
    <property type="component" value="Unassembled WGS sequence"/>
</dbReference>
<gene>
    <name evidence="3" type="ORF">ACFSM5_18440</name>
</gene>
<feature type="domain" description="HIT" evidence="2">
    <location>
        <begin position="36"/>
        <end position="105"/>
    </location>
</feature>
<accession>A0ABW5DZQ0</accession>